<dbReference type="Pfam" id="PF02472">
    <property type="entry name" value="ExbD"/>
    <property type="match status" value="1"/>
</dbReference>
<accession>A0A644ZEX6</accession>
<dbReference type="PANTHER" id="PTHR30558:SF3">
    <property type="entry name" value="BIOPOLYMER TRANSPORT PROTEIN EXBD-RELATED"/>
    <property type="match status" value="1"/>
</dbReference>
<dbReference type="GO" id="GO:0022857">
    <property type="term" value="F:transmembrane transporter activity"/>
    <property type="evidence" value="ECO:0007669"/>
    <property type="project" value="InterPro"/>
</dbReference>
<keyword evidence="5 7" id="KW-0472">Membrane</keyword>
<dbReference type="AlphaFoldDB" id="A0A644ZEX6"/>
<dbReference type="PANTHER" id="PTHR30558">
    <property type="entry name" value="EXBD MEMBRANE COMPONENT OF PMF-DRIVEN MACROMOLECULE IMPORT SYSTEM"/>
    <property type="match status" value="1"/>
</dbReference>
<evidence type="ECO:0000256" key="6">
    <source>
        <dbReference type="SAM" id="MobiDB-lite"/>
    </source>
</evidence>
<evidence type="ECO:0000256" key="7">
    <source>
        <dbReference type="SAM" id="Phobius"/>
    </source>
</evidence>
<name>A0A644ZEX6_9ZZZZ</name>
<feature type="transmembrane region" description="Helical" evidence="7">
    <location>
        <begin position="29"/>
        <end position="49"/>
    </location>
</feature>
<evidence type="ECO:0000256" key="5">
    <source>
        <dbReference type="ARBA" id="ARBA00023136"/>
    </source>
</evidence>
<keyword evidence="4 7" id="KW-1133">Transmembrane helix</keyword>
<organism evidence="8">
    <name type="scientific">bioreactor metagenome</name>
    <dbReference type="NCBI Taxonomy" id="1076179"/>
    <lineage>
        <taxon>unclassified sequences</taxon>
        <taxon>metagenomes</taxon>
        <taxon>ecological metagenomes</taxon>
    </lineage>
</organism>
<protein>
    <recommendedName>
        <fullName evidence="9">Biopolymer transporter ExbD</fullName>
    </recommendedName>
</protein>
<keyword evidence="3 7" id="KW-0812">Transmembrane</keyword>
<feature type="region of interest" description="Disordered" evidence="6">
    <location>
        <begin position="1"/>
        <end position="20"/>
    </location>
</feature>
<feature type="compositionally biased region" description="Gly residues" evidence="6">
    <location>
        <begin position="1"/>
        <end position="12"/>
    </location>
</feature>
<evidence type="ECO:0000256" key="2">
    <source>
        <dbReference type="ARBA" id="ARBA00022475"/>
    </source>
</evidence>
<keyword evidence="2" id="KW-1003">Cell membrane</keyword>
<proteinExistence type="predicted"/>
<dbReference type="GO" id="GO:0005886">
    <property type="term" value="C:plasma membrane"/>
    <property type="evidence" value="ECO:0007669"/>
    <property type="project" value="UniProtKB-SubCell"/>
</dbReference>
<evidence type="ECO:0000313" key="8">
    <source>
        <dbReference type="EMBL" id="MPM39406.1"/>
    </source>
</evidence>
<reference evidence="8" key="1">
    <citation type="submission" date="2019-08" db="EMBL/GenBank/DDBJ databases">
        <authorList>
            <person name="Kucharzyk K."/>
            <person name="Murdoch R.W."/>
            <person name="Higgins S."/>
            <person name="Loffler F."/>
        </authorList>
    </citation>
    <scope>NUCLEOTIDE SEQUENCE</scope>
</reference>
<dbReference type="InterPro" id="IPR003400">
    <property type="entry name" value="ExbD"/>
</dbReference>
<evidence type="ECO:0008006" key="9">
    <source>
        <dbReference type="Google" id="ProtNLM"/>
    </source>
</evidence>
<sequence length="190" mass="20736">MAGGGTLGGGGGKAKRGSSKRKKSKRVGFVLDMTPLVDITFLLLTFFMFTTTMAAPQALDMTIPPEIDVEVEVRESELLSIFVRDDDKLFWAKGSEDPKPLSIKEVKALSVKENLDPAVKNKLIVALKTSKDAKYNTIVQILDQLNLAEGVITTEIAKELDADGNPKARERRFTIAVLTEDEKAKLAGVE</sequence>
<comment type="subcellular location">
    <subcellularLocation>
        <location evidence="1">Cell membrane</location>
        <topology evidence="1">Single-pass membrane protein</topology>
    </subcellularLocation>
</comment>
<comment type="caution">
    <text evidence="8">The sequence shown here is derived from an EMBL/GenBank/DDBJ whole genome shotgun (WGS) entry which is preliminary data.</text>
</comment>
<evidence type="ECO:0000256" key="3">
    <source>
        <dbReference type="ARBA" id="ARBA00022692"/>
    </source>
</evidence>
<gene>
    <name evidence="8" type="ORF">SDC9_86039</name>
</gene>
<dbReference type="EMBL" id="VSSQ01008628">
    <property type="protein sequence ID" value="MPM39406.1"/>
    <property type="molecule type" value="Genomic_DNA"/>
</dbReference>
<evidence type="ECO:0000256" key="4">
    <source>
        <dbReference type="ARBA" id="ARBA00022989"/>
    </source>
</evidence>
<evidence type="ECO:0000256" key="1">
    <source>
        <dbReference type="ARBA" id="ARBA00004162"/>
    </source>
</evidence>